<dbReference type="GO" id="GO:0006457">
    <property type="term" value="P:protein folding"/>
    <property type="evidence" value="ECO:0007669"/>
    <property type="project" value="UniProtKB-ARBA"/>
</dbReference>
<dbReference type="Proteomes" id="UP000322667">
    <property type="component" value="Chromosome D02"/>
</dbReference>
<dbReference type="AlphaFoldDB" id="A0A5D2M0P2"/>
<dbReference type="SUPFAM" id="SSF46579">
    <property type="entry name" value="Prefoldin"/>
    <property type="match status" value="1"/>
</dbReference>
<evidence type="ECO:0000256" key="1">
    <source>
        <dbReference type="SAM" id="MobiDB-lite"/>
    </source>
</evidence>
<dbReference type="PANTHER" id="PTHR15111">
    <property type="entry name" value="RNA POLYMERASE II SUBUNIT 5-MEDIATING PROTEIN NNX3"/>
    <property type="match status" value="1"/>
</dbReference>
<protein>
    <submittedName>
        <fullName evidence="2">Uncharacterized protein</fullName>
    </submittedName>
</protein>
<feature type="region of interest" description="Disordered" evidence="1">
    <location>
        <begin position="155"/>
        <end position="191"/>
    </location>
</feature>
<dbReference type="GO" id="GO:0019212">
    <property type="term" value="F:phosphatase inhibitor activity"/>
    <property type="evidence" value="ECO:0007669"/>
    <property type="project" value="TreeGrafter"/>
</dbReference>
<dbReference type="GO" id="GO:0003682">
    <property type="term" value="F:chromatin binding"/>
    <property type="evidence" value="ECO:0007669"/>
    <property type="project" value="TreeGrafter"/>
</dbReference>
<gene>
    <name evidence="2" type="ORF">ES332_D02G225000v1</name>
</gene>
<dbReference type="InterPro" id="IPR009053">
    <property type="entry name" value="Prefoldin"/>
</dbReference>
<keyword evidence="3" id="KW-1185">Reference proteome</keyword>
<evidence type="ECO:0000313" key="2">
    <source>
        <dbReference type="EMBL" id="TYH84867.1"/>
    </source>
</evidence>
<dbReference type="Gene3D" id="1.10.287.370">
    <property type="match status" value="1"/>
</dbReference>
<proteinExistence type="predicted"/>
<dbReference type="GO" id="GO:0009409">
    <property type="term" value="P:response to cold"/>
    <property type="evidence" value="ECO:0007669"/>
    <property type="project" value="UniProtKB-ARBA"/>
</dbReference>
<dbReference type="GO" id="GO:0000122">
    <property type="term" value="P:negative regulation of transcription by RNA polymerase II"/>
    <property type="evidence" value="ECO:0007669"/>
    <property type="project" value="TreeGrafter"/>
</dbReference>
<dbReference type="InterPro" id="IPR052255">
    <property type="entry name" value="RNA_pol_II_subunit5-mediator"/>
</dbReference>
<dbReference type="GO" id="GO:0003714">
    <property type="term" value="F:transcription corepressor activity"/>
    <property type="evidence" value="ECO:0007669"/>
    <property type="project" value="TreeGrafter"/>
</dbReference>
<accession>A0A5D2M0P2</accession>
<reference evidence="2 3" key="1">
    <citation type="submission" date="2019-07" db="EMBL/GenBank/DDBJ databases">
        <title>WGS assembly of Gossypium tomentosum.</title>
        <authorList>
            <person name="Chen Z.J."/>
            <person name="Sreedasyam A."/>
            <person name="Ando A."/>
            <person name="Song Q."/>
            <person name="De L."/>
            <person name="Hulse-Kemp A."/>
            <person name="Ding M."/>
            <person name="Ye W."/>
            <person name="Kirkbride R."/>
            <person name="Jenkins J."/>
            <person name="Plott C."/>
            <person name="Lovell J."/>
            <person name="Lin Y.-M."/>
            <person name="Vaughn R."/>
            <person name="Liu B."/>
            <person name="Li W."/>
            <person name="Simpson S."/>
            <person name="Scheffler B."/>
            <person name="Saski C."/>
            <person name="Grover C."/>
            <person name="Hu G."/>
            <person name="Conover J."/>
            <person name="Carlson J."/>
            <person name="Shu S."/>
            <person name="Boston L."/>
            <person name="Williams M."/>
            <person name="Peterson D."/>
            <person name="Mcgee K."/>
            <person name="Jones D."/>
            <person name="Wendel J."/>
            <person name="Stelly D."/>
            <person name="Grimwood J."/>
            <person name="Schmutz J."/>
        </authorList>
    </citation>
    <scope>NUCLEOTIDE SEQUENCE [LARGE SCALE GENOMIC DNA]</scope>
    <source>
        <strain evidence="2">7179.01</strain>
    </source>
</reference>
<feature type="compositionally biased region" description="Acidic residues" evidence="1">
    <location>
        <begin position="164"/>
        <end position="180"/>
    </location>
</feature>
<sequence length="342" mass="38480">MDTKLNLEAKLGYRIETKISEKKIVLQALSDDLTNDTVDQYLSKNRRTYLRYNNLGVVYPENKNGKTDAKRKETSLSSILPAQEAQKVAKRVTDCRYTALINLVQKLPDELHHDTMVPFVKSAVFPGRLVHTNEFLVSLLKLLCRKNTKQTSEILKRRGKSSEPEEGLVELREEDEEENTTEPVSQLGRGCPTFAEENKLMGAPEDDEYARIMSRLEELEKELAAKSYGENEKWDTNAAESDGKDPMSEEISNKYQLASTGFTVGPVIKGEMSHSQCMPQATEIRMLYPSINASVPSEKVKSEAEHSSRDEVFELCSILMASSLQALLPQDSFCLSTCILLS</sequence>
<organism evidence="2 3">
    <name type="scientific">Gossypium tomentosum</name>
    <name type="common">Hawaiian cotton</name>
    <name type="synonym">Gossypium sandvicense</name>
    <dbReference type="NCBI Taxonomy" id="34277"/>
    <lineage>
        <taxon>Eukaryota</taxon>
        <taxon>Viridiplantae</taxon>
        <taxon>Streptophyta</taxon>
        <taxon>Embryophyta</taxon>
        <taxon>Tracheophyta</taxon>
        <taxon>Spermatophyta</taxon>
        <taxon>Magnoliopsida</taxon>
        <taxon>eudicotyledons</taxon>
        <taxon>Gunneridae</taxon>
        <taxon>Pentapetalae</taxon>
        <taxon>rosids</taxon>
        <taxon>malvids</taxon>
        <taxon>Malvales</taxon>
        <taxon>Malvaceae</taxon>
        <taxon>Malvoideae</taxon>
        <taxon>Gossypium</taxon>
    </lineage>
</organism>
<dbReference type="EMBL" id="CM017624">
    <property type="protein sequence ID" value="TYH84867.1"/>
    <property type="molecule type" value="Genomic_DNA"/>
</dbReference>
<evidence type="ECO:0000313" key="3">
    <source>
        <dbReference type="Proteomes" id="UP000322667"/>
    </source>
</evidence>
<name>A0A5D2M0P2_GOSTO</name>
<dbReference type="PANTHER" id="PTHR15111:SF0">
    <property type="entry name" value="UNCONVENTIONAL PREFOLDIN RPB5 INTERACTOR 1"/>
    <property type="match status" value="1"/>
</dbReference>